<dbReference type="AlphaFoldDB" id="A0A1T0A0X2"/>
<comment type="caution">
    <text evidence="1">The sequence shown here is derived from an EMBL/GenBank/DDBJ whole genome shotgun (WGS) entry which is preliminary data.</text>
</comment>
<gene>
    <name evidence="1" type="ORF">B0181_07070</name>
</gene>
<sequence>MITLRCSTILAGGVMGFGKMICVLAGCKNHRTDGCFDSCFNDCSTVMILKVDNFKKCGFKSGQGQA</sequence>
<proteinExistence type="predicted"/>
<name>A0A1T0A0X2_9GAMM</name>
<accession>A0A1T0A0X2</accession>
<dbReference type="Proteomes" id="UP000190435">
    <property type="component" value="Unassembled WGS sequence"/>
</dbReference>
<organism evidence="1 2">
    <name type="scientific">Moraxella caviae</name>
    <dbReference type="NCBI Taxonomy" id="34060"/>
    <lineage>
        <taxon>Bacteria</taxon>
        <taxon>Pseudomonadati</taxon>
        <taxon>Pseudomonadota</taxon>
        <taxon>Gammaproteobacteria</taxon>
        <taxon>Moraxellales</taxon>
        <taxon>Moraxellaceae</taxon>
        <taxon>Moraxella</taxon>
    </lineage>
</organism>
<evidence type="ECO:0000313" key="2">
    <source>
        <dbReference type="Proteomes" id="UP000190435"/>
    </source>
</evidence>
<dbReference type="EMBL" id="MUXU01000039">
    <property type="protein sequence ID" value="OOR89433.1"/>
    <property type="molecule type" value="Genomic_DNA"/>
</dbReference>
<keyword evidence="2" id="KW-1185">Reference proteome</keyword>
<reference evidence="1 2" key="1">
    <citation type="submission" date="2017-02" db="EMBL/GenBank/DDBJ databases">
        <title>Draft genome sequence of Moraxella caviae CCUG 355 type strain.</title>
        <authorList>
            <person name="Engstrom-Jakobsson H."/>
            <person name="Salva-Serra F."/>
            <person name="Thorell K."/>
            <person name="Gonzales-Siles L."/>
            <person name="Karlsson R."/>
            <person name="Boulund F."/>
            <person name="Engstrand L."/>
            <person name="Moore E."/>
        </authorList>
    </citation>
    <scope>NUCLEOTIDE SEQUENCE [LARGE SCALE GENOMIC DNA]</scope>
    <source>
        <strain evidence="1 2">CCUG 355</strain>
    </source>
</reference>
<dbReference type="RefSeq" id="WP_078276804.1">
    <property type="nucleotide sequence ID" value="NZ_CAACXO010000062.1"/>
</dbReference>
<protein>
    <submittedName>
        <fullName evidence="1">Uncharacterized protein</fullName>
    </submittedName>
</protein>
<evidence type="ECO:0000313" key="1">
    <source>
        <dbReference type="EMBL" id="OOR89433.1"/>
    </source>
</evidence>